<dbReference type="STRING" id="30522.A0A4W2ENF0"/>
<evidence type="ECO:0000256" key="15">
    <source>
        <dbReference type="ARBA" id="ARBA00042941"/>
    </source>
</evidence>
<feature type="transmembrane region" description="Helical" evidence="17">
    <location>
        <begin position="151"/>
        <end position="172"/>
    </location>
</feature>
<feature type="transmembrane region" description="Helical" evidence="17">
    <location>
        <begin position="350"/>
        <end position="369"/>
    </location>
</feature>
<evidence type="ECO:0000256" key="7">
    <source>
        <dbReference type="ARBA" id="ARBA00023018"/>
    </source>
</evidence>
<feature type="transmembrane region" description="Helical" evidence="17">
    <location>
        <begin position="287"/>
        <end position="310"/>
    </location>
</feature>
<evidence type="ECO:0000256" key="4">
    <source>
        <dbReference type="ARBA" id="ARBA00022692"/>
    </source>
</evidence>
<dbReference type="Ensembl" id="ENSBIXT00000031102.1">
    <property type="protein sequence ID" value="ENSBIXP00000038277.1"/>
    <property type="gene ID" value="ENSBIXG00000022068.1"/>
</dbReference>
<evidence type="ECO:0000256" key="16">
    <source>
        <dbReference type="SAM" id="MobiDB-lite"/>
    </source>
</evidence>
<dbReference type="GO" id="GO:0005794">
    <property type="term" value="C:Golgi apparatus"/>
    <property type="evidence" value="ECO:0007669"/>
    <property type="project" value="TreeGrafter"/>
</dbReference>
<organism evidence="18 19">
    <name type="scientific">Bos indicus x Bos taurus</name>
    <name type="common">Hybrid cattle</name>
    <dbReference type="NCBI Taxonomy" id="30522"/>
    <lineage>
        <taxon>Eukaryota</taxon>
        <taxon>Metazoa</taxon>
        <taxon>Chordata</taxon>
        <taxon>Craniata</taxon>
        <taxon>Vertebrata</taxon>
        <taxon>Euteleostomi</taxon>
        <taxon>Mammalia</taxon>
        <taxon>Eutheria</taxon>
        <taxon>Laurasiatheria</taxon>
        <taxon>Artiodactyla</taxon>
        <taxon>Ruminantia</taxon>
        <taxon>Pecora</taxon>
        <taxon>Bovidae</taxon>
        <taxon>Bovinae</taxon>
        <taxon>Bos</taxon>
    </lineage>
</organism>
<dbReference type="AlphaFoldDB" id="A0A4W2ENF0"/>
<evidence type="ECO:0000256" key="14">
    <source>
        <dbReference type="ARBA" id="ARBA00040576"/>
    </source>
</evidence>
<evidence type="ECO:0000256" key="1">
    <source>
        <dbReference type="ARBA" id="ARBA00004285"/>
    </source>
</evidence>
<dbReference type="InterPro" id="IPR006214">
    <property type="entry name" value="Bax_inhibitor_1-related"/>
</dbReference>
<dbReference type="PANTHER" id="PTHR23291:SF18">
    <property type="entry name" value="PROTEIN LIFEGUARD 2"/>
    <property type="match status" value="1"/>
</dbReference>
<feature type="transmembrane region" description="Helical" evidence="17">
    <location>
        <begin position="255"/>
        <end position="275"/>
    </location>
</feature>
<comment type="subcellular location">
    <subcellularLocation>
        <location evidence="2">Cell membrane</location>
        <topology evidence="2">Multi-pass membrane protein</topology>
    </subcellularLocation>
    <subcellularLocation>
        <location evidence="1">Membrane raft</location>
    </subcellularLocation>
    <subcellularLocation>
        <location evidence="11">Postsynaptic cell membrane</location>
    </subcellularLocation>
</comment>
<evidence type="ECO:0000256" key="2">
    <source>
        <dbReference type="ARBA" id="ARBA00004651"/>
    </source>
</evidence>
<dbReference type="GO" id="GO:0045121">
    <property type="term" value="C:membrane raft"/>
    <property type="evidence" value="ECO:0007669"/>
    <property type="project" value="UniProtKB-SubCell"/>
</dbReference>
<reference evidence="18" key="3">
    <citation type="submission" date="2025-09" db="UniProtKB">
        <authorList>
            <consortium name="Ensembl"/>
        </authorList>
    </citation>
    <scope>IDENTIFICATION</scope>
</reference>
<comment type="similarity">
    <text evidence="12">Belongs to the BI1 family. LFG subfamily.</text>
</comment>
<keyword evidence="9" id="KW-0325">Glycoprotein</keyword>
<evidence type="ECO:0000256" key="10">
    <source>
        <dbReference type="ARBA" id="ARBA00023257"/>
    </source>
</evidence>
<dbReference type="CDD" id="cd10428">
    <property type="entry name" value="LFG_like"/>
    <property type="match status" value="1"/>
</dbReference>
<evidence type="ECO:0000313" key="19">
    <source>
        <dbReference type="Proteomes" id="UP000314981"/>
    </source>
</evidence>
<evidence type="ECO:0000256" key="8">
    <source>
        <dbReference type="ARBA" id="ARBA00023136"/>
    </source>
</evidence>
<feature type="transmembrane region" description="Helical" evidence="17">
    <location>
        <begin position="316"/>
        <end position="338"/>
    </location>
</feature>
<evidence type="ECO:0000256" key="12">
    <source>
        <dbReference type="ARBA" id="ARBA00038174"/>
    </source>
</evidence>
<proteinExistence type="inferred from homology"/>
<feature type="transmembrane region" description="Helical" evidence="17">
    <location>
        <begin position="226"/>
        <end position="243"/>
    </location>
</feature>
<evidence type="ECO:0000256" key="9">
    <source>
        <dbReference type="ARBA" id="ARBA00023180"/>
    </source>
</evidence>
<protein>
    <recommendedName>
        <fullName evidence="14">Protein lifeguard 2</fullName>
    </recommendedName>
    <alternativeName>
        <fullName evidence="15">Fas apoptotic inhibitory molecule 2</fullName>
    </alternativeName>
</protein>
<dbReference type="OMA" id="VFIFCEP"/>
<evidence type="ECO:0000313" key="18">
    <source>
        <dbReference type="Ensembl" id="ENSBIXP00000038277.1"/>
    </source>
</evidence>
<name>A0A4W2ENF0_BOBOX</name>
<sequence>MTQGKLSVANKAPGTEGQQQANGEKKETPAVPSAPPSYEEATSGEGLKAGAFPPAPSAVPLHPSWAYVDPRLEPQLHGLQAYSLPSEPLGNPKRQWGAIKEPEARAVPTSALKDQDSSSSYESGFPTGDHEFFTTFSWDDQKVRRVFIRKVYTILLIQLLVTLGVVALFTFCDPVKDYVQANPGWYWASYAVFFATYLTLACCSGPSRPAFPCFLGTSKVGEGRHFPWNLILLTIFTLSMAYLTGMLSSYYNTTSVLLCLSITALVCLSVTVFSFQTKFDFTSCQGVLFVLLMTLFFSGLILAILLPFQYVPWLHAVYAVLGAGVFTLFLAFDTQLLMGSRRHSLSPEEYIFGALNIYLDIIYIFTFFLQRMPPCWSSDPPCAPASRDIKLAASPAFGRPTHCPQPHPLQLVPMPPGALRNPVLLSPVPPFPQLPLPDWDHRGWRPLWV</sequence>
<evidence type="ECO:0000256" key="17">
    <source>
        <dbReference type="SAM" id="Phobius"/>
    </source>
</evidence>
<dbReference type="GO" id="GO:0005783">
    <property type="term" value="C:endoplasmic reticulum"/>
    <property type="evidence" value="ECO:0007669"/>
    <property type="project" value="TreeGrafter"/>
</dbReference>
<dbReference type="GO" id="GO:0006915">
    <property type="term" value="P:apoptotic process"/>
    <property type="evidence" value="ECO:0007669"/>
    <property type="project" value="UniProtKB-KW"/>
</dbReference>
<reference evidence="18" key="2">
    <citation type="submission" date="2025-08" db="UniProtKB">
        <authorList>
            <consortium name="Ensembl"/>
        </authorList>
    </citation>
    <scope>IDENTIFICATION</scope>
</reference>
<keyword evidence="8 17" id="KW-0472">Membrane</keyword>
<keyword evidence="7" id="KW-0770">Synapse</keyword>
<keyword evidence="3" id="KW-1003">Cell membrane</keyword>
<evidence type="ECO:0000256" key="6">
    <source>
        <dbReference type="ARBA" id="ARBA00022989"/>
    </source>
</evidence>
<dbReference type="Proteomes" id="UP000314981">
    <property type="component" value="Chromosome 5"/>
</dbReference>
<keyword evidence="5" id="KW-0053">Apoptosis</keyword>
<reference evidence="18 19" key="1">
    <citation type="submission" date="2018-11" db="EMBL/GenBank/DDBJ databases">
        <title>Haplotype-resolved cattle genomes.</title>
        <authorList>
            <person name="Low W.Y."/>
            <person name="Tearle R."/>
            <person name="Bickhart D.M."/>
            <person name="Rosen B.D."/>
            <person name="Koren S."/>
            <person name="Rhie A."/>
            <person name="Hiendleder S."/>
            <person name="Phillippy A.M."/>
            <person name="Smith T.P.L."/>
            <person name="Williams J.L."/>
        </authorList>
    </citation>
    <scope>NUCLEOTIDE SEQUENCE [LARGE SCALE GENOMIC DNA]</scope>
</reference>
<keyword evidence="10" id="KW-0628">Postsynaptic cell membrane</keyword>
<dbReference type="PANTHER" id="PTHR23291">
    <property type="entry name" value="BAX INHIBITOR-RELATED"/>
    <property type="match status" value="1"/>
</dbReference>
<evidence type="ECO:0000256" key="5">
    <source>
        <dbReference type="ARBA" id="ARBA00022703"/>
    </source>
</evidence>
<keyword evidence="19" id="KW-1185">Reference proteome</keyword>
<evidence type="ECO:0000256" key="13">
    <source>
        <dbReference type="ARBA" id="ARBA00038784"/>
    </source>
</evidence>
<dbReference type="Pfam" id="PF01027">
    <property type="entry name" value="Bax1-I"/>
    <property type="match status" value="1"/>
</dbReference>
<accession>A0A4W2ENF0</accession>
<feature type="transmembrane region" description="Helical" evidence="17">
    <location>
        <begin position="184"/>
        <end position="205"/>
    </location>
</feature>
<keyword evidence="6 17" id="KW-1133">Transmembrane helix</keyword>
<keyword evidence="4 17" id="KW-0812">Transmembrane</keyword>
<dbReference type="GO" id="GO:2001234">
    <property type="term" value="P:negative regulation of apoptotic signaling pathway"/>
    <property type="evidence" value="ECO:0007669"/>
    <property type="project" value="TreeGrafter"/>
</dbReference>
<feature type="region of interest" description="Disordered" evidence="16">
    <location>
        <begin position="1"/>
        <end position="55"/>
    </location>
</feature>
<comment type="subunit">
    <text evidence="13">Interacts with FAS/TNFRSF6 and BAX.</text>
</comment>
<dbReference type="GO" id="GO:0045211">
    <property type="term" value="C:postsynaptic membrane"/>
    <property type="evidence" value="ECO:0007669"/>
    <property type="project" value="UniProtKB-SubCell"/>
</dbReference>
<evidence type="ECO:0000256" key="11">
    <source>
        <dbReference type="ARBA" id="ARBA00034100"/>
    </source>
</evidence>
<evidence type="ECO:0000256" key="3">
    <source>
        <dbReference type="ARBA" id="ARBA00022475"/>
    </source>
</evidence>